<dbReference type="VEuPathDB" id="VectorBase:CSON015414"/>
<feature type="domain" description="Telomerase activating protein Est1-like N-terminal" evidence="8">
    <location>
        <begin position="67"/>
        <end position="177"/>
    </location>
</feature>
<dbReference type="GO" id="GO:0005737">
    <property type="term" value="C:cytoplasm"/>
    <property type="evidence" value="ECO:0007669"/>
    <property type="project" value="UniProtKB-SubCell"/>
</dbReference>
<dbReference type="FunFam" id="3.40.50.1010:FF:000033">
    <property type="entry name" value="Blast:Protein SMG5"/>
    <property type="match status" value="1"/>
</dbReference>
<reference evidence="10" key="1">
    <citation type="submission" date="2018-07" db="EMBL/GenBank/DDBJ databases">
        <authorList>
            <person name="Quirk P.G."/>
            <person name="Krulwich T.A."/>
        </authorList>
    </citation>
    <scope>NUCLEOTIDE SEQUENCE</scope>
</reference>
<dbReference type="PANTHER" id="PTHR15696:SF7">
    <property type="entry name" value="NONSENSE-MEDIATED MRNA DECAY FACTOR"/>
    <property type="match status" value="1"/>
</dbReference>
<accession>A0A336LTY4</accession>
<dbReference type="OMA" id="PIACIVE"/>
<dbReference type="InterPro" id="IPR018834">
    <property type="entry name" value="DNA/RNA-bd_Est1-type"/>
</dbReference>
<keyword evidence="4" id="KW-0866">Nonsense-mediated mRNA decay</keyword>
<evidence type="ECO:0000259" key="9">
    <source>
        <dbReference type="Pfam" id="PF13638"/>
    </source>
</evidence>
<dbReference type="Pfam" id="PF10374">
    <property type="entry name" value="EST1"/>
    <property type="match status" value="1"/>
</dbReference>
<evidence type="ECO:0000256" key="5">
    <source>
        <dbReference type="ARBA" id="ARBA00023242"/>
    </source>
</evidence>
<dbReference type="InterPro" id="IPR019458">
    <property type="entry name" value="Est1-like_N"/>
</dbReference>
<feature type="compositionally biased region" description="Basic and acidic residues" evidence="6">
    <location>
        <begin position="800"/>
        <end position="812"/>
    </location>
</feature>
<dbReference type="CDD" id="cd09884">
    <property type="entry name" value="PIN_Smg5-like"/>
    <property type="match status" value="1"/>
</dbReference>
<dbReference type="AlphaFoldDB" id="A0A336LTY4"/>
<dbReference type="Gene3D" id="3.40.50.1010">
    <property type="entry name" value="5'-nuclease"/>
    <property type="match status" value="1"/>
</dbReference>
<name>A0A336LTY4_CULSO</name>
<sequence>METSSSKDIYKSIFSIVKSLDEQKQKVHDVRDLFTEELQQKRRNVVEMCQILVLMDFDIKNGLGKKAREILWRKAYYDFISLAKHIFSKNKNNEGMSSVEGLIHEGILVFKTIILKLEQEFALDLKDTVDMTIIKDSEIIKLDIKQENEHHTMSEISYAWDVIHASLISIGDLYRYLLGFKSSCETINEKLVATYYEQAFKLNPTMGMSQNQLGTLYAGKNYEIDSIFHYLLALLCKCPFELSESNVNKIFQRNAIFLESNELHASLTDAETKVKYFVARFILVVDIFFYDKEVTDFTDLCHSFLIDLKYFLDESYQGFFTEDILFKMTSILLFCLHKIKIMGSKKVHSMNAVLVALASELVDKCNMSVVQFLSTKEAQNIVFHDKYNRIMKKFENYVRDDKRNKREKKEEIHPIIMGHTNKIEESFDGLDFNDDTLKVKKDDQPIKKLAKQRRRKRPQLSNCSDTEMSDMEESGNHNTDESDSDSESFSSYNDDSDESSSESDWSEENEDQPNSKFDQDTADSDSGEDIIVLAEEIIYPNGDDDDNNENHRDVFKSDEFTVREEDILKDLVTKFEDLSGVKYRGAYHKVDPNIIIEFCANEKCLKALKVLFDWMYLNPDIVVGCYVSNPEFIHKIMRLINYLNIDIFTRKIYFDRSFITTNNMRTDLRYLFDIRRTIPIFEDELLKKFSMFESLQQSIDWELSSKLKITKNETVFLRLFKLIDYGFHLTKMRKFHYYFCAKDRVFIERDRTRSGDRGKRRFRNRNGFDSRHDRERNSYEKNKRRHARDQKNRRGWKNHLHYEQENEDEKTNSSKRYIRKKIIQNPKNGTATTCVLNINNDFEVKSTSEKMAALWLHNEVSSLESKMKVEKNTNVILTPYIVVDIKALTEYTAIVKNLSKSKKFVILVPLGVLSELDELKKSSEKARNVIKWLEQEFTKGNRFIRSQRQHEALPLSMIQIPKKLDRESNTFFQIVKFCNYIVTNNQEKDSTDMITFLTGDNMAEKKSEGFSFQGILDLIPVKYEQIINFYSKYKKK</sequence>
<feature type="domain" description="PIN" evidence="9">
    <location>
        <begin position="881"/>
        <end position="1005"/>
    </location>
</feature>
<dbReference type="InterPro" id="IPR002716">
    <property type="entry name" value="PIN_dom"/>
</dbReference>
<dbReference type="Gene3D" id="1.25.40.10">
    <property type="entry name" value="Tetratricopeptide repeat domain"/>
    <property type="match status" value="1"/>
</dbReference>
<feature type="region of interest" description="Disordered" evidence="6">
    <location>
        <begin position="756"/>
        <end position="813"/>
    </location>
</feature>
<dbReference type="EMBL" id="UFQT01000097">
    <property type="protein sequence ID" value="SSX19787.1"/>
    <property type="molecule type" value="Genomic_DNA"/>
</dbReference>
<feature type="region of interest" description="Disordered" evidence="6">
    <location>
        <begin position="443"/>
        <end position="524"/>
    </location>
</feature>
<evidence type="ECO:0000256" key="3">
    <source>
        <dbReference type="ARBA" id="ARBA00022490"/>
    </source>
</evidence>
<evidence type="ECO:0000313" key="10">
    <source>
        <dbReference type="EMBL" id="SSX19787.1"/>
    </source>
</evidence>
<dbReference type="InterPro" id="IPR011990">
    <property type="entry name" value="TPR-like_helical_dom_sf"/>
</dbReference>
<dbReference type="Pfam" id="PF10373">
    <property type="entry name" value="EST1_DNA_bind"/>
    <property type="match status" value="1"/>
</dbReference>
<feature type="compositionally biased region" description="Acidic residues" evidence="6">
    <location>
        <begin position="494"/>
        <end position="511"/>
    </location>
</feature>
<dbReference type="Pfam" id="PF13638">
    <property type="entry name" value="PIN_4"/>
    <property type="match status" value="1"/>
</dbReference>
<dbReference type="GO" id="GO:0042162">
    <property type="term" value="F:telomeric DNA binding"/>
    <property type="evidence" value="ECO:0007669"/>
    <property type="project" value="TreeGrafter"/>
</dbReference>
<organism evidence="10">
    <name type="scientific">Culicoides sonorensis</name>
    <name type="common">Biting midge</name>
    <dbReference type="NCBI Taxonomy" id="179676"/>
    <lineage>
        <taxon>Eukaryota</taxon>
        <taxon>Metazoa</taxon>
        <taxon>Ecdysozoa</taxon>
        <taxon>Arthropoda</taxon>
        <taxon>Hexapoda</taxon>
        <taxon>Insecta</taxon>
        <taxon>Pterygota</taxon>
        <taxon>Neoptera</taxon>
        <taxon>Endopterygota</taxon>
        <taxon>Diptera</taxon>
        <taxon>Nematocera</taxon>
        <taxon>Chironomoidea</taxon>
        <taxon>Ceratopogonidae</taxon>
        <taxon>Ceratopogoninae</taxon>
        <taxon>Culicoides</taxon>
        <taxon>Monoculicoides</taxon>
    </lineage>
</organism>
<evidence type="ECO:0000259" key="7">
    <source>
        <dbReference type="Pfam" id="PF10373"/>
    </source>
</evidence>
<feature type="compositionally biased region" description="Basic residues" evidence="6">
    <location>
        <begin position="448"/>
        <end position="458"/>
    </location>
</feature>
<keyword evidence="3" id="KW-0963">Cytoplasm</keyword>
<dbReference type="SUPFAM" id="SSF48452">
    <property type="entry name" value="TPR-like"/>
    <property type="match status" value="1"/>
</dbReference>
<dbReference type="PANTHER" id="PTHR15696">
    <property type="entry name" value="SMG-7 SUPPRESSOR WITH MORPHOLOGICAL EFFECT ON GENITALIA PROTEIN 7"/>
    <property type="match status" value="1"/>
</dbReference>
<keyword evidence="5" id="KW-0539">Nucleus</keyword>
<evidence type="ECO:0000256" key="4">
    <source>
        <dbReference type="ARBA" id="ARBA00023161"/>
    </source>
</evidence>
<dbReference type="GO" id="GO:0005697">
    <property type="term" value="C:telomerase holoenzyme complex"/>
    <property type="evidence" value="ECO:0007669"/>
    <property type="project" value="TreeGrafter"/>
</dbReference>
<feature type="compositionally biased region" description="Basic residues" evidence="6">
    <location>
        <begin position="782"/>
        <end position="799"/>
    </location>
</feature>
<evidence type="ECO:0000256" key="6">
    <source>
        <dbReference type="SAM" id="MobiDB-lite"/>
    </source>
</evidence>
<dbReference type="InterPro" id="IPR045153">
    <property type="entry name" value="Est1/Ebs1-like"/>
</dbReference>
<gene>
    <name evidence="10" type="primary">CSON015414</name>
</gene>
<evidence type="ECO:0000256" key="1">
    <source>
        <dbReference type="ARBA" id="ARBA00004123"/>
    </source>
</evidence>
<feature type="compositionally biased region" description="Basic and acidic residues" evidence="6">
    <location>
        <begin position="766"/>
        <end position="781"/>
    </location>
</feature>
<evidence type="ECO:0000259" key="8">
    <source>
        <dbReference type="Pfam" id="PF10374"/>
    </source>
</evidence>
<dbReference type="GO" id="GO:0070034">
    <property type="term" value="F:telomerase RNA binding"/>
    <property type="evidence" value="ECO:0007669"/>
    <property type="project" value="TreeGrafter"/>
</dbReference>
<feature type="domain" description="DNA/RNA-binding" evidence="7">
    <location>
        <begin position="194"/>
        <end position="375"/>
    </location>
</feature>
<proteinExistence type="predicted"/>
<comment type="subcellular location">
    <subcellularLocation>
        <location evidence="2">Cytoplasm</location>
    </subcellularLocation>
    <subcellularLocation>
        <location evidence="1">Nucleus</location>
    </subcellularLocation>
</comment>
<protein>
    <submittedName>
        <fullName evidence="10">CSON015414 protein</fullName>
    </submittedName>
</protein>
<evidence type="ECO:0000256" key="2">
    <source>
        <dbReference type="ARBA" id="ARBA00004496"/>
    </source>
</evidence>
<dbReference type="GO" id="GO:0000184">
    <property type="term" value="P:nuclear-transcribed mRNA catabolic process, nonsense-mediated decay"/>
    <property type="evidence" value="ECO:0007669"/>
    <property type="project" value="UniProtKB-KW"/>
</dbReference>